<evidence type="ECO:0000259" key="1">
    <source>
        <dbReference type="Pfam" id="PF09414"/>
    </source>
</evidence>
<evidence type="ECO:0000313" key="2">
    <source>
        <dbReference type="EMBL" id="QHU07953.1"/>
    </source>
</evidence>
<dbReference type="Pfam" id="PF21189">
    <property type="entry name" value="PHA02142"/>
    <property type="match status" value="1"/>
</dbReference>
<protein>
    <recommendedName>
        <fullName evidence="1">RNA ligase domain-containing protein</fullName>
    </recommendedName>
</protein>
<accession>A0A6C0JRH0</accession>
<sequence>MATIEQINEIKVHPNADKLELAMIKGFQCIVPKGQYNKSDIIIFIQPDYVLPAQDTSNSSWADEYRKYAPKRIRAIKIRDQYSEGIVLQTNLLLTEMRNNVEYMTKKILDLSGNPSGNLKESVCSKITQAMLDEFCQTGSTMQGLLFQHMIGTDISDLLGIRKYISPDEGSNNNNSQNNSLTLPYNIPKTDEPRFETINLEKLYRTSSSTTISLSGETVDVSLKIDGQSMTVYYNIETDVFGICSRRLQIDMSSKDPSDRRFIAHIERYDLENKLRAFCKENKVSLALRGESYGPGIQSFKLNPHCKLPPGFALFSVFVFGGNLEDGTHGYQHKGSKFYFRDVGLALGIPCVPILEENVFLSRQLVEKYSVGISKLPDGNFYEGCVIKGSSFSFKIINKHYDSQK</sequence>
<proteinExistence type="predicted"/>
<dbReference type="InterPro" id="IPR021122">
    <property type="entry name" value="RNA_ligase_dom_REL/Rnl2"/>
</dbReference>
<dbReference type="Pfam" id="PF09414">
    <property type="entry name" value="RNA_ligase"/>
    <property type="match status" value="1"/>
</dbReference>
<name>A0A6C0JRH0_9ZZZZ</name>
<organism evidence="2">
    <name type="scientific">viral metagenome</name>
    <dbReference type="NCBI Taxonomy" id="1070528"/>
    <lineage>
        <taxon>unclassified sequences</taxon>
        <taxon>metagenomes</taxon>
        <taxon>organismal metagenomes</taxon>
    </lineage>
</organism>
<dbReference type="AlphaFoldDB" id="A0A6C0JRH0"/>
<reference evidence="2" key="1">
    <citation type="journal article" date="2020" name="Nature">
        <title>Giant virus diversity and host interactions through global metagenomics.</title>
        <authorList>
            <person name="Schulz F."/>
            <person name="Roux S."/>
            <person name="Paez-Espino D."/>
            <person name="Jungbluth S."/>
            <person name="Walsh D.A."/>
            <person name="Denef V.J."/>
            <person name="McMahon K.D."/>
            <person name="Konstantinidis K.T."/>
            <person name="Eloe-Fadrosh E.A."/>
            <person name="Kyrpides N.C."/>
            <person name="Woyke T."/>
        </authorList>
    </citation>
    <scope>NUCLEOTIDE SEQUENCE</scope>
    <source>
        <strain evidence="2">GVMAG-S-1062768-28</strain>
    </source>
</reference>
<feature type="domain" description="RNA ligase" evidence="1">
    <location>
        <begin position="220"/>
        <end position="396"/>
    </location>
</feature>
<dbReference type="EMBL" id="MN740694">
    <property type="protein sequence ID" value="QHU07953.1"/>
    <property type="molecule type" value="Genomic_DNA"/>
</dbReference>
<dbReference type="Gene3D" id="3.30.470.30">
    <property type="entry name" value="DNA ligase/mRNA capping enzyme"/>
    <property type="match status" value="1"/>
</dbReference>